<reference evidence="1" key="1">
    <citation type="submission" date="2023-04" db="EMBL/GenBank/DDBJ databases">
        <title>A chromosome-level genome assembly of the parasitoid wasp Eretmocerus hayati.</title>
        <authorList>
            <person name="Zhong Y."/>
            <person name="Liu S."/>
            <person name="Liu Y."/>
        </authorList>
    </citation>
    <scope>NUCLEOTIDE SEQUENCE</scope>
    <source>
        <strain evidence="1">ZJU_SS_LIU_2023</strain>
    </source>
</reference>
<organism evidence="1 2">
    <name type="scientific">Eretmocerus hayati</name>
    <dbReference type="NCBI Taxonomy" id="131215"/>
    <lineage>
        <taxon>Eukaryota</taxon>
        <taxon>Metazoa</taxon>
        <taxon>Ecdysozoa</taxon>
        <taxon>Arthropoda</taxon>
        <taxon>Hexapoda</taxon>
        <taxon>Insecta</taxon>
        <taxon>Pterygota</taxon>
        <taxon>Neoptera</taxon>
        <taxon>Endopterygota</taxon>
        <taxon>Hymenoptera</taxon>
        <taxon>Apocrita</taxon>
        <taxon>Proctotrupomorpha</taxon>
        <taxon>Chalcidoidea</taxon>
        <taxon>Aphelinidae</taxon>
        <taxon>Aphelininae</taxon>
        <taxon>Eretmocerus</taxon>
    </lineage>
</organism>
<protein>
    <submittedName>
        <fullName evidence="1">Uncharacterized protein</fullName>
    </submittedName>
</protein>
<dbReference type="EMBL" id="CM056743">
    <property type="protein sequence ID" value="KAJ8673216.1"/>
    <property type="molecule type" value="Genomic_DNA"/>
</dbReference>
<accession>A0ACC2NQQ5</accession>
<dbReference type="Proteomes" id="UP001239111">
    <property type="component" value="Chromosome 3"/>
</dbReference>
<proteinExistence type="predicted"/>
<evidence type="ECO:0000313" key="1">
    <source>
        <dbReference type="EMBL" id="KAJ8673216.1"/>
    </source>
</evidence>
<keyword evidence="2" id="KW-1185">Reference proteome</keyword>
<sequence length="325" mass="36556">MRYRSSPFRAKVKRSAAESKARCRDSSLEANSLLLRMKDVVLMEGFKDHFNVLDMPHEFFYQQDEDGDTQLHISIIRGHSESVRWLIELAPEPWLFDIKNDDSHSALHVAVLCRRPKIVRRLVLAGANLELRTRSGNTALHLACLNGNLDCAKAILQPVSRLDDEILSGCNNNSMSSFLSSDSNEPHIDLELRNYIGKTCLHIAASRNDINLVNLLLQSGANPCSREGLSGATALHMAVQNDYREIARLLVQADRKSCLKTGDYSGCTAYQLAIELGRRDFAEELLLESKKIIGSRKTQQQYLKIDNREDLLSMHVATFAKMSLS</sequence>
<comment type="caution">
    <text evidence="1">The sequence shown here is derived from an EMBL/GenBank/DDBJ whole genome shotgun (WGS) entry which is preliminary data.</text>
</comment>
<evidence type="ECO:0000313" key="2">
    <source>
        <dbReference type="Proteomes" id="UP001239111"/>
    </source>
</evidence>
<name>A0ACC2NQQ5_9HYME</name>
<gene>
    <name evidence="1" type="ORF">QAD02_004478</name>
</gene>